<proteinExistence type="predicted"/>
<evidence type="ECO:0000313" key="2">
    <source>
        <dbReference type="Proteomes" id="UP000545493"/>
    </source>
</evidence>
<accession>A0A7X5UKV4</accession>
<dbReference type="EMBL" id="JAAOYM010000001">
    <property type="protein sequence ID" value="NIJ09843.1"/>
    <property type="molecule type" value="Genomic_DNA"/>
</dbReference>
<dbReference type="AlphaFoldDB" id="A0A7X5UKV4"/>
<comment type="caution">
    <text evidence="1">The sequence shown here is derived from an EMBL/GenBank/DDBJ whole genome shotgun (WGS) entry which is preliminary data.</text>
</comment>
<protein>
    <submittedName>
        <fullName evidence="1">Uncharacterized protein</fullName>
    </submittedName>
</protein>
<evidence type="ECO:0000313" key="1">
    <source>
        <dbReference type="EMBL" id="NIJ09843.1"/>
    </source>
</evidence>
<keyword evidence="2" id="KW-1185">Reference proteome</keyword>
<organism evidence="1 2">
    <name type="scientific">Saccharomonospora amisosensis</name>
    <dbReference type="NCBI Taxonomy" id="1128677"/>
    <lineage>
        <taxon>Bacteria</taxon>
        <taxon>Bacillati</taxon>
        <taxon>Actinomycetota</taxon>
        <taxon>Actinomycetes</taxon>
        <taxon>Pseudonocardiales</taxon>
        <taxon>Pseudonocardiaceae</taxon>
        <taxon>Saccharomonospora</taxon>
    </lineage>
</organism>
<sequence>MARVADEIRTWDRDFLWVSGDLPGSTHDTAAARIWQILAALCDAGLIALGDKG</sequence>
<gene>
    <name evidence="1" type="ORF">FHU38_000187</name>
</gene>
<dbReference type="Proteomes" id="UP000545493">
    <property type="component" value="Unassembled WGS sequence"/>
</dbReference>
<name>A0A7X5UKV4_9PSEU</name>
<reference evidence="1 2" key="1">
    <citation type="submission" date="2020-03" db="EMBL/GenBank/DDBJ databases">
        <title>Sequencing the genomes of 1000 actinobacteria strains.</title>
        <authorList>
            <person name="Klenk H.-P."/>
        </authorList>
    </citation>
    <scope>NUCLEOTIDE SEQUENCE [LARGE SCALE GENOMIC DNA]</scope>
    <source>
        <strain evidence="1 2">DSM 45685</strain>
    </source>
</reference>